<gene>
    <name evidence="2" type="ORF">A2401_03690</name>
</gene>
<proteinExistence type="predicted"/>
<comment type="caution">
    <text evidence="2">The sequence shown here is derived from an EMBL/GenBank/DDBJ whole genome shotgun (WGS) entry which is preliminary data.</text>
</comment>
<reference evidence="2 3" key="1">
    <citation type="journal article" date="2016" name="Nat. Commun.">
        <title>Thousands of microbial genomes shed light on interconnected biogeochemical processes in an aquifer system.</title>
        <authorList>
            <person name="Anantharaman K."/>
            <person name="Brown C.T."/>
            <person name="Hug L.A."/>
            <person name="Sharon I."/>
            <person name="Castelle C.J."/>
            <person name="Probst A.J."/>
            <person name="Thomas B.C."/>
            <person name="Singh A."/>
            <person name="Wilkins M.J."/>
            <person name="Karaoz U."/>
            <person name="Brodie E.L."/>
            <person name="Williams K.H."/>
            <person name="Hubbard S.S."/>
            <person name="Banfield J.F."/>
        </authorList>
    </citation>
    <scope>NUCLEOTIDE SEQUENCE [LARGE SCALE GENOMIC DNA]</scope>
</reference>
<dbReference type="InterPro" id="IPR046341">
    <property type="entry name" value="SET_dom_sf"/>
</dbReference>
<dbReference type="InterPro" id="IPR001214">
    <property type="entry name" value="SET_dom"/>
</dbReference>
<evidence type="ECO:0000313" key="3">
    <source>
        <dbReference type="Proteomes" id="UP000177751"/>
    </source>
</evidence>
<dbReference type="EMBL" id="MHPP01000018">
    <property type="protein sequence ID" value="OGZ84382.1"/>
    <property type="molecule type" value="Genomic_DNA"/>
</dbReference>
<organism evidence="2 3">
    <name type="scientific">Candidatus Staskawiczbacteria bacterium RIFOXYC1_FULL_38_18</name>
    <dbReference type="NCBI Taxonomy" id="1802229"/>
    <lineage>
        <taxon>Bacteria</taxon>
        <taxon>Candidatus Staskawicziibacteriota</taxon>
    </lineage>
</organism>
<evidence type="ECO:0000259" key="1">
    <source>
        <dbReference type="Pfam" id="PF00856"/>
    </source>
</evidence>
<sequence>MTNSKNKILNNLKNTYCRLKPSEIEGVGVFAIRDIPEKTNPFKGSPKQKWVKLKIEELAPLGEEILGLIDSFFVIRKNKTVYISENALNGMDISYFLNNSKKPNVKTIDDGTNFLTIKKIKRGEELTVAYSTYDEKYE</sequence>
<evidence type="ECO:0000313" key="2">
    <source>
        <dbReference type="EMBL" id="OGZ84382.1"/>
    </source>
</evidence>
<dbReference type="STRING" id="1802229.A2401_03690"/>
<feature type="domain" description="SET" evidence="1">
    <location>
        <begin position="26"/>
        <end position="130"/>
    </location>
</feature>
<accession>A0A1G2JBG0</accession>
<protein>
    <recommendedName>
        <fullName evidence="1">SET domain-containing protein</fullName>
    </recommendedName>
</protein>
<dbReference type="SUPFAM" id="SSF82199">
    <property type="entry name" value="SET domain"/>
    <property type="match status" value="1"/>
</dbReference>
<dbReference type="AlphaFoldDB" id="A0A1G2JBG0"/>
<name>A0A1G2JBG0_9BACT</name>
<dbReference type="Pfam" id="PF00856">
    <property type="entry name" value="SET"/>
    <property type="match status" value="1"/>
</dbReference>
<dbReference type="Gene3D" id="2.170.270.10">
    <property type="entry name" value="SET domain"/>
    <property type="match status" value="1"/>
</dbReference>
<dbReference type="Proteomes" id="UP000177751">
    <property type="component" value="Unassembled WGS sequence"/>
</dbReference>